<dbReference type="AlphaFoldDB" id="A0A433JEZ5"/>
<gene>
    <name evidence="1" type="ORF">EJ913_01020</name>
</gene>
<name>A0A433JEZ5_9PROT</name>
<evidence type="ECO:0000313" key="1">
    <source>
        <dbReference type="EMBL" id="RUQ75728.1"/>
    </source>
</evidence>
<dbReference type="Pfam" id="PF20329">
    <property type="entry name" value="DUF6624"/>
    <property type="match status" value="1"/>
</dbReference>
<reference evidence="1 2" key="1">
    <citation type="submission" date="2018-12" db="EMBL/GenBank/DDBJ databases">
        <authorList>
            <person name="Yang Y."/>
        </authorList>
    </citation>
    <scope>NUCLEOTIDE SEQUENCE [LARGE SCALE GENOMIC DNA]</scope>
    <source>
        <strain evidence="1 2">GSF71</strain>
    </source>
</reference>
<protein>
    <submittedName>
        <fullName evidence="1">Uncharacterized protein</fullName>
    </submittedName>
</protein>
<dbReference type="InterPro" id="IPR046732">
    <property type="entry name" value="DUF6624"/>
</dbReference>
<proteinExistence type="predicted"/>
<comment type="caution">
    <text evidence="1">The sequence shown here is derived from an EMBL/GenBank/DDBJ whole genome shotgun (WGS) entry which is preliminary data.</text>
</comment>
<dbReference type="EMBL" id="RZIJ01000001">
    <property type="protein sequence ID" value="RUQ75728.1"/>
    <property type="molecule type" value="Genomic_DNA"/>
</dbReference>
<keyword evidence="2" id="KW-1185">Reference proteome</keyword>
<evidence type="ECO:0000313" key="2">
    <source>
        <dbReference type="Proteomes" id="UP000280346"/>
    </source>
</evidence>
<sequence>MNTAVLNELAALLKRDDQTRQRLLAEGSLYGRYDDAMQAVHRENAEALDAIAERHGWPGLSLVGLEGSRMAWRIAQHANVTPGLQRKFLALMRAAADKGDVPSKQPAFLADRVLFNEGKPQIHGVVLDWTADGELSCDLADPAGVDRRRAVLGLPPFQEDRQRQQEAVMAEGGRPPADFAAYRDRSRAWAEAVGWRPAR</sequence>
<dbReference type="Proteomes" id="UP000280346">
    <property type="component" value="Unassembled WGS sequence"/>
</dbReference>
<dbReference type="OrthoDB" id="7632344at2"/>
<organism evidence="1 2">
    <name type="scientific">Azospirillum doebereinerae</name>
    <dbReference type="NCBI Taxonomy" id="92933"/>
    <lineage>
        <taxon>Bacteria</taxon>
        <taxon>Pseudomonadati</taxon>
        <taxon>Pseudomonadota</taxon>
        <taxon>Alphaproteobacteria</taxon>
        <taxon>Rhodospirillales</taxon>
        <taxon>Azospirillaceae</taxon>
        <taxon>Azospirillum</taxon>
    </lineage>
</organism>
<accession>A0A433JEZ5</accession>
<dbReference type="RefSeq" id="WP_126993979.1">
    <property type="nucleotide sequence ID" value="NZ_JBNPXW010000001.1"/>
</dbReference>